<dbReference type="InterPro" id="IPR036390">
    <property type="entry name" value="WH_DNA-bd_sf"/>
</dbReference>
<gene>
    <name evidence="6" type="ORF">GCM10007879_06750</name>
</gene>
<evidence type="ECO:0000313" key="7">
    <source>
        <dbReference type="Proteomes" id="UP001161405"/>
    </source>
</evidence>
<reference evidence="6" key="1">
    <citation type="journal article" date="2014" name="Int. J. Syst. Evol. Microbiol.">
        <title>Complete genome of a new Firmicutes species belonging to the dominant human colonic microbiota ('Ruminococcus bicirculans') reveals two chromosomes and a selective capacity to utilize plant glucans.</title>
        <authorList>
            <consortium name="NISC Comparative Sequencing Program"/>
            <person name="Wegmann U."/>
            <person name="Louis P."/>
            <person name="Goesmann A."/>
            <person name="Henrissat B."/>
            <person name="Duncan S.H."/>
            <person name="Flint H.J."/>
        </authorList>
    </citation>
    <scope>NUCLEOTIDE SEQUENCE</scope>
    <source>
        <strain evidence="6">NBRC 107169</strain>
    </source>
</reference>
<dbReference type="SUPFAM" id="SSF53850">
    <property type="entry name" value="Periplasmic binding protein-like II"/>
    <property type="match status" value="1"/>
</dbReference>
<feature type="domain" description="HTH lysR-type" evidence="5">
    <location>
        <begin position="8"/>
        <end position="65"/>
    </location>
</feature>
<dbReference type="PROSITE" id="PS50931">
    <property type="entry name" value="HTH_LYSR"/>
    <property type="match status" value="1"/>
</dbReference>
<organism evidence="6 7">
    <name type="scientific">Maritalea porphyrae</name>
    <dbReference type="NCBI Taxonomy" id="880732"/>
    <lineage>
        <taxon>Bacteria</taxon>
        <taxon>Pseudomonadati</taxon>
        <taxon>Pseudomonadota</taxon>
        <taxon>Alphaproteobacteria</taxon>
        <taxon>Hyphomicrobiales</taxon>
        <taxon>Devosiaceae</taxon>
        <taxon>Maritalea</taxon>
    </lineage>
</organism>
<evidence type="ECO:0000259" key="5">
    <source>
        <dbReference type="PROSITE" id="PS50931"/>
    </source>
</evidence>
<dbReference type="PANTHER" id="PTHR30537">
    <property type="entry name" value="HTH-TYPE TRANSCRIPTIONAL REGULATOR"/>
    <property type="match status" value="1"/>
</dbReference>
<evidence type="ECO:0000313" key="6">
    <source>
        <dbReference type="EMBL" id="GLQ16426.1"/>
    </source>
</evidence>
<accession>A0ABQ5UN13</accession>
<sequence>MTTAIQRLNWENIKIFLAIARGGSLRRAAEELRINHATMARHLNTLEDQVGARLFDRTKTGLNLTTIGEELLPFAQNIEAEIAAASRLVTGRDHRHEGVVYFSLPPSLVLSPISQYLADFAREYPQIEVVLHLSNAFAKLHKREADVSLRYAQEVTDDLVGRRLVRCNKAVYCTPQYAEKVLDNQGDGLHWIGWAEEVGAQHVPWTLKSAFPKATLKYRANEVAPQLTLASSGLGLTMLPCFIADQYPGLIRAPYSAPLPDRSIWLLLHNDLRGTGRIRAFVDYLADRILADKATFRGIV</sequence>
<proteinExistence type="inferred from homology"/>
<evidence type="ECO:0000256" key="1">
    <source>
        <dbReference type="ARBA" id="ARBA00009437"/>
    </source>
</evidence>
<dbReference type="EMBL" id="BSNI01000001">
    <property type="protein sequence ID" value="GLQ16426.1"/>
    <property type="molecule type" value="Genomic_DNA"/>
</dbReference>
<evidence type="ECO:0000256" key="3">
    <source>
        <dbReference type="ARBA" id="ARBA00023125"/>
    </source>
</evidence>
<dbReference type="InterPro" id="IPR036388">
    <property type="entry name" value="WH-like_DNA-bd_sf"/>
</dbReference>
<keyword evidence="2" id="KW-0805">Transcription regulation</keyword>
<dbReference type="Gene3D" id="1.10.10.10">
    <property type="entry name" value="Winged helix-like DNA-binding domain superfamily/Winged helix DNA-binding domain"/>
    <property type="match status" value="1"/>
</dbReference>
<comment type="similarity">
    <text evidence="1">Belongs to the LysR transcriptional regulatory family.</text>
</comment>
<dbReference type="RefSeq" id="WP_284362030.1">
    <property type="nucleotide sequence ID" value="NZ_BSNI01000001.1"/>
</dbReference>
<name>A0ABQ5UN13_9HYPH</name>
<keyword evidence="7" id="KW-1185">Reference proteome</keyword>
<evidence type="ECO:0000256" key="4">
    <source>
        <dbReference type="ARBA" id="ARBA00023163"/>
    </source>
</evidence>
<protein>
    <submittedName>
        <fullName evidence="6">LysR family transcriptional regulator</fullName>
    </submittedName>
</protein>
<dbReference type="Pfam" id="PF00126">
    <property type="entry name" value="HTH_1"/>
    <property type="match status" value="1"/>
</dbReference>
<dbReference type="PANTHER" id="PTHR30537:SF3">
    <property type="entry name" value="TRANSCRIPTIONAL REGULATORY PROTEIN"/>
    <property type="match status" value="1"/>
</dbReference>
<dbReference type="InterPro" id="IPR058163">
    <property type="entry name" value="LysR-type_TF_proteobact-type"/>
</dbReference>
<keyword evidence="3" id="KW-0238">DNA-binding</keyword>
<dbReference type="Gene3D" id="3.40.190.290">
    <property type="match status" value="1"/>
</dbReference>
<dbReference type="Proteomes" id="UP001161405">
    <property type="component" value="Unassembled WGS sequence"/>
</dbReference>
<reference evidence="6" key="2">
    <citation type="submission" date="2023-01" db="EMBL/GenBank/DDBJ databases">
        <title>Draft genome sequence of Maritalea porphyrae strain NBRC 107169.</title>
        <authorList>
            <person name="Sun Q."/>
            <person name="Mori K."/>
        </authorList>
    </citation>
    <scope>NUCLEOTIDE SEQUENCE</scope>
    <source>
        <strain evidence="6">NBRC 107169</strain>
    </source>
</reference>
<dbReference type="SUPFAM" id="SSF46785">
    <property type="entry name" value="Winged helix' DNA-binding domain"/>
    <property type="match status" value="1"/>
</dbReference>
<dbReference type="InterPro" id="IPR005119">
    <property type="entry name" value="LysR_subst-bd"/>
</dbReference>
<dbReference type="Pfam" id="PF03466">
    <property type="entry name" value="LysR_substrate"/>
    <property type="match status" value="1"/>
</dbReference>
<evidence type="ECO:0000256" key="2">
    <source>
        <dbReference type="ARBA" id="ARBA00023015"/>
    </source>
</evidence>
<comment type="caution">
    <text evidence="6">The sequence shown here is derived from an EMBL/GenBank/DDBJ whole genome shotgun (WGS) entry which is preliminary data.</text>
</comment>
<dbReference type="InterPro" id="IPR000847">
    <property type="entry name" value="LysR_HTH_N"/>
</dbReference>
<keyword evidence="4" id="KW-0804">Transcription</keyword>